<dbReference type="InterPro" id="IPR052159">
    <property type="entry name" value="Competence_DNA_uptake"/>
</dbReference>
<dbReference type="EMBL" id="FTOM01000004">
    <property type="protein sequence ID" value="SIS77196.1"/>
    <property type="molecule type" value="Genomic_DNA"/>
</dbReference>
<accession>A0A1N7LTM9</accession>
<evidence type="ECO:0000313" key="11">
    <source>
        <dbReference type="Proteomes" id="UP000186098"/>
    </source>
</evidence>
<dbReference type="Pfam" id="PF13567">
    <property type="entry name" value="DUF4131"/>
    <property type="match status" value="1"/>
</dbReference>
<dbReference type="GO" id="GO:0005886">
    <property type="term" value="C:plasma membrane"/>
    <property type="evidence" value="ECO:0007669"/>
    <property type="project" value="UniProtKB-SubCell"/>
</dbReference>
<feature type="transmembrane region" description="Helical" evidence="7">
    <location>
        <begin position="72"/>
        <end position="90"/>
    </location>
</feature>
<proteinExistence type="predicted"/>
<evidence type="ECO:0000256" key="5">
    <source>
        <dbReference type="ARBA" id="ARBA00023136"/>
    </source>
</evidence>
<evidence type="ECO:0000259" key="9">
    <source>
        <dbReference type="Pfam" id="PF13567"/>
    </source>
</evidence>
<dbReference type="InterPro" id="IPR025405">
    <property type="entry name" value="DUF4131"/>
</dbReference>
<feature type="transmembrane region" description="Helical" evidence="7">
    <location>
        <begin position="48"/>
        <end position="66"/>
    </location>
</feature>
<dbReference type="Pfam" id="PF03772">
    <property type="entry name" value="Competence"/>
    <property type="match status" value="1"/>
</dbReference>
<dbReference type="STRING" id="407234.SAMN05421795_104102"/>
<organism evidence="10 11">
    <name type="scientific">Phaeovulum vinaykumarii</name>
    <dbReference type="NCBI Taxonomy" id="407234"/>
    <lineage>
        <taxon>Bacteria</taxon>
        <taxon>Pseudomonadati</taxon>
        <taxon>Pseudomonadota</taxon>
        <taxon>Alphaproteobacteria</taxon>
        <taxon>Rhodobacterales</taxon>
        <taxon>Paracoccaceae</taxon>
        <taxon>Phaeovulum</taxon>
    </lineage>
</organism>
<dbReference type="PANTHER" id="PTHR30619:SF1">
    <property type="entry name" value="RECOMBINATION PROTEIN 2"/>
    <property type="match status" value="1"/>
</dbReference>
<keyword evidence="2" id="KW-1003">Cell membrane</keyword>
<dbReference type="NCBIfam" id="TIGR00360">
    <property type="entry name" value="ComEC_N-term"/>
    <property type="match status" value="1"/>
</dbReference>
<feature type="transmembrane region" description="Helical" evidence="7">
    <location>
        <begin position="463"/>
        <end position="489"/>
    </location>
</feature>
<evidence type="ECO:0000256" key="6">
    <source>
        <dbReference type="SAM" id="MobiDB-lite"/>
    </source>
</evidence>
<feature type="transmembrane region" description="Helical" evidence="7">
    <location>
        <begin position="398"/>
        <end position="416"/>
    </location>
</feature>
<dbReference type="AlphaFoldDB" id="A0A1N7LTM9"/>
<evidence type="ECO:0000256" key="4">
    <source>
        <dbReference type="ARBA" id="ARBA00022989"/>
    </source>
</evidence>
<protein>
    <submittedName>
        <fullName evidence="10">Competence protein ComEC</fullName>
    </submittedName>
</protein>
<evidence type="ECO:0000256" key="7">
    <source>
        <dbReference type="SAM" id="Phobius"/>
    </source>
</evidence>
<feature type="transmembrane region" description="Helical" evidence="7">
    <location>
        <begin position="428"/>
        <end position="451"/>
    </location>
</feature>
<feature type="domain" description="ComEC/Rec2-related protein" evidence="8">
    <location>
        <begin position="268"/>
        <end position="540"/>
    </location>
</feature>
<sequence length="743" mass="76312">MPEERPAPALASMPPRRGWGHALTRLGRAAFDGLGQPGAALGAALADLVLWLPVFLALGIGLYFAAPFEPGPALRSALSGVLILGVGLGVRAPPALRFLGAGLAVVALGVLLGGWRAGQVAAPVLEGRFYGAVEGRIVGIDRSSRDLMRLTLDQLRLERVAPARTPARVRISLHGDQTRLQPVPGMRVMATAHLTPPPGPAAPGAFDFRRHAFFDRLGAVGYTRVPVMRVAPPEPGGWGLRVHRTRHALAQAIRARIPGQPGAMAAALLTGDRSGLSEATNAVLRASNLYHVIAISGLHMGLVVGFVFGLVRYGLALAGRAALIWPTKKIAAAIALVAASFYLVLAGPSVATQRAYVMAVVMLVAVLIDRRALSLRSVAVAALVILVIAPEALTGPGFQMSFAATVALIVVLAPWSRVQARLPVLLRPVAGIVMASLAAGLVTAPLAAAHFNRMAEYGLLANLLAVPVMGVLVMPAGVLAAVLAPLGLAEPALWLMGQGTAWMLGVARFVAGLEGAVTALPAPPGAVLPCLGLGAVTAVLGRGVARSAGLVLAGGAFVLWAGAARPPLLIAPEAEQVGLMTPAGRVLSRDGAGFVSESWLEADGDVASVSEAAARPGFTGPKGARRAVFAGRALVHLTGRQAPDRLPEVCRDGALVVLAAPAPAQGPGDCVVIDRDLLRRTGALALWPYAGGLGSLSGPMSGPISGRRAASVPGVGITSATEVAGRRPWTTPERPASERSLPR</sequence>
<evidence type="ECO:0000256" key="1">
    <source>
        <dbReference type="ARBA" id="ARBA00004651"/>
    </source>
</evidence>
<feature type="transmembrane region" description="Helical" evidence="7">
    <location>
        <begin position="501"/>
        <end position="520"/>
    </location>
</feature>
<feature type="transmembrane region" description="Helical" evidence="7">
    <location>
        <begin position="323"/>
        <end position="345"/>
    </location>
</feature>
<comment type="subcellular location">
    <subcellularLocation>
        <location evidence="1">Cell membrane</location>
        <topology evidence="1">Multi-pass membrane protein</topology>
    </subcellularLocation>
</comment>
<feature type="transmembrane region" description="Helical" evidence="7">
    <location>
        <begin position="375"/>
        <end position="392"/>
    </location>
</feature>
<dbReference type="Proteomes" id="UP000186098">
    <property type="component" value="Unassembled WGS sequence"/>
</dbReference>
<keyword evidence="5 7" id="KW-0472">Membrane</keyword>
<feature type="domain" description="DUF4131" evidence="9">
    <location>
        <begin position="78"/>
        <end position="224"/>
    </location>
</feature>
<keyword evidence="3 7" id="KW-0812">Transmembrane</keyword>
<keyword evidence="11" id="KW-1185">Reference proteome</keyword>
<evidence type="ECO:0000259" key="8">
    <source>
        <dbReference type="Pfam" id="PF03772"/>
    </source>
</evidence>
<dbReference type="InterPro" id="IPR004477">
    <property type="entry name" value="ComEC_N"/>
</dbReference>
<keyword evidence="4 7" id="KW-1133">Transmembrane helix</keyword>
<feature type="transmembrane region" description="Helical" evidence="7">
    <location>
        <begin position="526"/>
        <end position="545"/>
    </location>
</feature>
<evidence type="ECO:0000313" key="10">
    <source>
        <dbReference type="EMBL" id="SIS77196.1"/>
    </source>
</evidence>
<reference evidence="11" key="1">
    <citation type="submission" date="2017-01" db="EMBL/GenBank/DDBJ databases">
        <authorList>
            <person name="Varghese N."/>
            <person name="Submissions S."/>
        </authorList>
    </citation>
    <scope>NUCLEOTIDE SEQUENCE [LARGE SCALE GENOMIC DNA]</scope>
    <source>
        <strain evidence="11">DSM 18714</strain>
    </source>
</reference>
<evidence type="ECO:0000256" key="3">
    <source>
        <dbReference type="ARBA" id="ARBA00022692"/>
    </source>
</evidence>
<feature type="transmembrane region" description="Helical" evidence="7">
    <location>
        <begin position="289"/>
        <end position="311"/>
    </location>
</feature>
<feature type="transmembrane region" description="Helical" evidence="7">
    <location>
        <begin position="97"/>
        <end position="115"/>
    </location>
</feature>
<name>A0A1N7LTM9_9RHOB</name>
<gene>
    <name evidence="10" type="ORF">SAMN05421795_104102</name>
</gene>
<feature type="region of interest" description="Disordered" evidence="6">
    <location>
        <begin position="721"/>
        <end position="743"/>
    </location>
</feature>
<evidence type="ECO:0000256" key="2">
    <source>
        <dbReference type="ARBA" id="ARBA00022475"/>
    </source>
</evidence>
<dbReference type="RefSeq" id="WP_235816268.1">
    <property type="nucleotide sequence ID" value="NZ_FTOM01000004.1"/>
</dbReference>
<dbReference type="PANTHER" id="PTHR30619">
    <property type="entry name" value="DNA INTERNALIZATION/COMPETENCE PROTEIN COMEC/REC2"/>
    <property type="match status" value="1"/>
</dbReference>